<evidence type="ECO:0000313" key="12">
    <source>
        <dbReference type="EMBL" id="GHF23414.1"/>
    </source>
</evidence>
<evidence type="ECO:0000256" key="6">
    <source>
        <dbReference type="ARBA" id="ARBA00022576"/>
    </source>
</evidence>
<dbReference type="NCBIfam" id="TIGR01365">
    <property type="entry name" value="serC_2"/>
    <property type="match status" value="1"/>
</dbReference>
<dbReference type="RefSeq" id="WP_229819283.1">
    <property type="nucleotide sequence ID" value="NZ_BNCI01000002.1"/>
</dbReference>
<dbReference type="Proteomes" id="UP000630923">
    <property type="component" value="Unassembled WGS sequence"/>
</dbReference>
<evidence type="ECO:0000313" key="13">
    <source>
        <dbReference type="Proteomes" id="UP000630923"/>
    </source>
</evidence>
<dbReference type="PANTHER" id="PTHR21152:SF40">
    <property type="entry name" value="ALANINE--GLYOXYLATE AMINOTRANSFERASE"/>
    <property type="match status" value="1"/>
</dbReference>
<sequence length="384" mass="41663">MNKPAVTPRPEFSSGPCAKRPGWTLDALNDALLGRSHRSKPGKAKLKYAIDKTREILGVPDEYHVGIVPASDTGAVEMALWSLLGARGVDMLAWESFGAGWITDVVKQLKLDDVREFRADYGRLPNLDAVDTDRDVVFTWNGTTSGVKVPNADWIKDDREGLTICDATSAAFAMDLPFEKLDVTTFSWQKVLGGEAAHGMIVLSPRAVERLETYTPAWPLPKIFRLTKGGKLIDGIFTGATINTPSMLAVEDYIDALEWAESVGGLKGLIARSEANLAVLQAWVEATDWVDFLAVDPATNSNTSVCLKLTGDWISSLDPDIAATVPKKVAALLEAEKVAFDIGAYRDAPAGLRIWAGGTVEADDLKALTQWLDWAYATVQAELS</sequence>
<keyword evidence="10" id="KW-0718">Serine biosynthesis</keyword>
<evidence type="ECO:0000256" key="1">
    <source>
        <dbReference type="ARBA" id="ARBA00001933"/>
    </source>
</evidence>
<evidence type="ECO:0000256" key="10">
    <source>
        <dbReference type="ARBA" id="ARBA00023299"/>
    </source>
</evidence>
<dbReference type="GO" id="GO:0019265">
    <property type="term" value="P:glycine biosynthetic process, by transamination of glyoxylate"/>
    <property type="evidence" value="ECO:0007669"/>
    <property type="project" value="TreeGrafter"/>
</dbReference>
<dbReference type="InterPro" id="IPR015421">
    <property type="entry name" value="PyrdxlP-dep_Trfase_major"/>
</dbReference>
<dbReference type="Gene3D" id="3.90.1150.10">
    <property type="entry name" value="Aspartate Aminotransferase, domain 1"/>
    <property type="match status" value="1"/>
</dbReference>
<dbReference type="PIRSF" id="PIRSF000525">
    <property type="entry name" value="SerC"/>
    <property type="match status" value="1"/>
</dbReference>
<dbReference type="GO" id="GO:0006564">
    <property type="term" value="P:L-serine biosynthetic process"/>
    <property type="evidence" value="ECO:0007669"/>
    <property type="project" value="UniProtKB-KW"/>
</dbReference>
<dbReference type="InterPro" id="IPR015424">
    <property type="entry name" value="PyrdxlP-dep_Trfase"/>
</dbReference>
<evidence type="ECO:0000256" key="11">
    <source>
        <dbReference type="ARBA" id="ARBA00049007"/>
    </source>
</evidence>
<gene>
    <name evidence="12" type="primary">serC</name>
    <name evidence="12" type="ORF">GCM10017044_17420</name>
</gene>
<dbReference type="GO" id="GO:0004648">
    <property type="term" value="F:O-phospho-L-serine:2-oxoglutarate aminotransferase activity"/>
    <property type="evidence" value="ECO:0007669"/>
    <property type="project" value="UniProtKB-EC"/>
</dbReference>
<dbReference type="EMBL" id="BNCI01000002">
    <property type="protein sequence ID" value="GHF23414.1"/>
    <property type="molecule type" value="Genomic_DNA"/>
</dbReference>
<dbReference type="EC" id="2.6.1.52" evidence="4"/>
<evidence type="ECO:0000256" key="7">
    <source>
        <dbReference type="ARBA" id="ARBA00022605"/>
    </source>
</evidence>
<evidence type="ECO:0000256" key="5">
    <source>
        <dbReference type="ARBA" id="ARBA00022490"/>
    </source>
</evidence>
<evidence type="ECO:0000256" key="4">
    <source>
        <dbReference type="ARBA" id="ARBA00013030"/>
    </source>
</evidence>
<dbReference type="AlphaFoldDB" id="A0A919AU23"/>
<keyword evidence="13" id="KW-1185">Reference proteome</keyword>
<protein>
    <recommendedName>
        <fullName evidence="4">phosphoserine transaminase</fullName>
        <ecNumber evidence="4">2.6.1.52</ecNumber>
    </recommendedName>
</protein>
<dbReference type="InterPro" id="IPR015422">
    <property type="entry name" value="PyrdxlP-dep_Trfase_small"/>
</dbReference>
<keyword evidence="6 12" id="KW-0032">Aminotransferase</keyword>
<dbReference type="GO" id="GO:0004760">
    <property type="term" value="F:L-serine-pyruvate transaminase activity"/>
    <property type="evidence" value="ECO:0007669"/>
    <property type="project" value="TreeGrafter"/>
</dbReference>
<name>A0A919AU23_9PROT</name>
<evidence type="ECO:0000256" key="3">
    <source>
        <dbReference type="ARBA" id="ARBA00006904"/>
    </source>
</evidence>
<keyword evidence="7" id="KW-0028">Amino-acid biosynthesis</keyword>
<dbReference type="NCBIfam" id="NF002841">
    <property type="entry name" value="PRK03080.1-2"/>
    <property type="match status" value="1"/>
</dbReference>
<keyword evidence="8" id="KW-0808">Transferase</keyword>
<dbReference type="InterPro" id="IPR022278">
    <property type="entry name" value="Pser_aminoTfrase"/>
</dbReference>
<proteinExistence type="inferred from homology"/>
<dbReference type="SUPFAM" id="SSF53383">
    <property type="entry name" value="PLP-dependent transferases"/>
    <property type="match status" value="1"/>
</dbReference>
<evidence type="ECO:0000256" key="2">
    <source>
        <dbReference type="ARBA" id="ARBA00005099"/>
    </source>
</evidence>
<dbReference type="GO" id="GO:0008453">
    <property type="term" value="F:alanine-glyoxylate transaminase activity"/>
    <property type="evidence" value="ECO:0007669"/>
    <property type="project" value="TreeGrafter"/>
</dbReference>
<organism evidence="12 13">
    <name type="scientific">Kordiimonas sediminis</name>
    <dbReference type="NCBI Taxonomy" id="1735581"/>
    <lineage>
        <taxon>Bacteria</taxon>
        <taxon>Pseudomonadati</taxon>
        <taxon>Pseudomonadota</taxon>
        <taxon>Alphaproteobacteria</taxon>
        <taxon>Kordiimonadales</taxon>
        <taxon>Kordiimonadaceae</taxon>
        <taxon>Kordiimonas</taxon>
    </lineage>
</organism>
<keyword evidence="9" id="KW-0663">Pyridoxal phosphate</keyword>
<evidence type="ECO:0000256" key="9">
    <source>
        <dbReference type="ARBA" id="ARBA00022898"/>
    </source>
</evidence>
<dbReference type="Gene3D" id="3.40.640.10">
    <property type="entry name" value="Type I PLP-dependent aspartate aminotransferase-like (Major domain)"/>
    <property type="match status" value="1"/>
</dbReference>
<accession>A0A919AU23</accession>
<dbReference type="CDD" id="cd01494">
    <property type="entry name" value="AAT_I"/>
    <property type="match status" value="1"/>
</dbReference>
<comment type="cofactor">
    <cofactor evidence="1">
        <name>pyridoxal 5'-phosphate</name>
        <dbReference type="ChEBI" id="CHEBI:597326"/>
    </cofactor>
</comment>
<reference evidence="12" key="2">
    <citation type="submission" date="2020-09" db="EMBL/GenBank/DDBJ databases">
        <authorList>
            <person name="Sun Q."/>
            <person name="Kim S."/>
        </authorList>
    </citation>
    <scope>NUCLEOTIDE SEQUENCE</scope>
    <source>
        <strain evidence="12">KCTC 42590</strain>
    </source>
</reference>
<evidence type="ECO:0000256" key="8">
    <source>
        <dbReference type="ARBA" id="ARBA00022679"/>
    </source>
</evidence>
<comment type="catalytic activity">
    <reaction evidence="11">
        <text>O-phospho-L-serine + 2-oxoglutarate = 3-phosphooxypyruvate + L-glutamate</text>
        <dbReference type="Rhea" id="RHEA:14329"/>
        <dbReference type="ChEBI" id="CHEBI:16810"/>
        <dbReference type="ChEBI" id="CHEBI:18110"/>
        <dbReference type="ChEBI" id="CHEBI:29985"/>
        <dbReference type="ChEBI" id="CHEBI:57524"/>
        <dbReference type="EC" id="2.6.1.52"/>
    </reaction>
</comment>
<dbReference type="PANTHER" id="PTHR21152">
    <property type="entry name" value="AMINOTRANSFERASE CLASS V"/>
    <property type="match status" value="1"/>
</dbReference>
<comment type="caution">
    <text evidence="12">The sequence shown here is derived from an EMBL/GenBank/DDBJ whole genome shotgun (WGS) entry which is preliminary data.</text>
</comment>
<keyword evidence="5" id="KW-0963">Cytoplasm</keyword>
<comment type="similarity">
    <text evidence="3">Belongs to the class-V pyridoxal-phosphate-dependent aminotransferase family. SerC subfamily.</text>
</comment>
<reference evidence="12" key="1">
    <citation type="journal article" date="2014" name="Int. J. Syst. Evol. Microbiol.">
        <title>Complete genome sequence of Corynebacterium casei LMG S-19264T (=DSM 44701T), isolated from a smear-ripened cheese.</title>
        <authorList>
            <consortium name="US DOE Joint Genome Institute (JGI-PGF)"/>
            <person name="Walter F."/>
            <person name="Albersmeier A."/>
            <person name="Kalinowski J."/>
            <person name="Ruckert C."/>
        </authorList>
    </citation>
    <scope>NUCLEOTIDE SEQUENCE</scope>
    <source>
        <strain evidence="12">KCTC 42590</strain>
    </source>
</reference>
<comment type="pathway">
    <text evidence="2">Amino-acid biosynthesis; L-serine biosynthesis; L-serine from 3-phospho-D-glycerate: step 2/3.</text>
</comment>
<dbReference type="InterPro" id="IPR006271">
    <property type="entry name" value="Pser_aminoTfrase_methanosarc"/>
</dbReference>